<evidence type="ECO:0000256" key="7">
    <source>
        <dbReference type="ARBA" id="ARBA00022842"/>
    </source>
</evidence>
<dbReference type="Gene3D" id="6.10.240.10">
    <property type="match status" value="1"/>
</dbReference>
<dbReference type="InterPro" id="IPR036291">
    <property type="entry name" value="NAD(P)-bd_dom_sf"/>
</dbReference>
<evidence type="ECO:0000256" key="4">
    <source>
        <dbReference type="ARBA" id="ARBA00010318"/>
    </source>
</evidence>
<dbReference type="GO" id="GO:0009099">
    <property type="term" value="P:L-valine biosynthetic process"/>
    <property type="evidence" value="ECO:0007669"/>
    <property type="project" value="UniProtKB-UniPathway"/>
</dbReference>
<keyword evidence="6" id="KW-0479">Metal-binding</keyword>
<accession>A0A160V6Q5</accession>
<keyword evidence="8 14" id="KW-0560">Oxidoreductase</keyword>
<dbReference type="PROSITE" id="PS51851">
    <property type="entry name" value="KARI_C"/>
    <property type="match status" value="1"/>
</dbReference>
<keyword evidence="5" id="KW-0028">Amino-acid biosynthesis</keyword>
<dbReference type="FunFam" id="3.40.50.720:FF:000023">
    <property type="entry name" value="Ketol-acid reductoisomerase (NADP(+))"/>
    <property type="match status" value="1"/>
</dbReference>
<evidence type="ECO:0000256" key="8">
    <source>
        <dbReference type="ARBA" id="ARBA00023002"/>
    </source>
</evidence>
<proteinExistence type="inferred from homology"/>
<dbReference type="PANTHER" id="PTHR21371:SF1">
    <property type="entry name" value="KETOL-ACID REDUCTOISOMERASE, MITOCHONDRIAL"/>
    <property type="match status" value="1"/>
</dbReference>
<dbReference type="NCBIfam" id="NF009940">
    <property type="entry name" value="PRK13403.1"/>
    <property type="match status" value="1"/>
</dbReference>
<dbReference type="Gene3D" id="3.40.50.720">
    <property type="entry name" value="NAD(P)-binding Rossmann-like Domain"/>
    <property type="match status" value="1"/>
</dbReference>
<dbReference type="GO" id="GO:0050661">
    <property type="term" value="F:NADP binding"/>
    <property type="evidence" value="ECO:0007669"/>
    <property type="project" value="InterPro"/>
</dbReference>
<keyword evidence="14" id="KW-0413">Isomerase</keyword>
<dbReference type="UniPathway" id="UPA00047">
    <property type="reaction ID" value="UER00056"/>
</dbReference>
<dbReference type="PIRSF" id="PIRSF000116">
    <property type="entry name" value="IlvC_gammaproteo"/>
    <property type="match status" value="1"/>
</dbReference>
<dbReference type="GO" id="GO:0009097">
    <property type="term" value="P:isoleucine biosynthetic process"/>
    <property type="evidence" value="ECO:0007669"/>
    <property type="project" value="UniProtKB-UniPathway"/>
</dbReference>
<dbReference type="InterPro" id="IPR000506">
    <property type="entry name" value="KARI_C"/>
</dbReference>
<comment type="pathway">
    <text evidence="3">Amino-acid biosynthesis; L-isoleucine biosynthesis; L-isoleucine from 2-oxobutanoate: step 2/4.</text>
</comment>
<evidence type="ECO:0000256" key="10">
    <source>
        <dbReference type="ARBA" id="ARBA00050043"/>
    </source>
</evidence>
<dbReference type="GO" id="GO:0004455">
    <property type="term" value="F:ketol-acid reductoisomerase activity"/>
    <property type="evidence" value="ECO:0007669"/>
    <property type="project" value="InterPro"/>
</dbReference>
<evidence type="ECO:0000313" key="14">
    <source>
        <dbReference type="EMBL" id="CUV01469.1"/>
    </source>
</evidence>
<evidence type="ECO:0000256" key="6">
    <source>
        <dbReference type="ARBA" id="ARBA00022723"/>
    </source>
</evidence>
<dbReference type="NCBIfam" id="NF004017">
    <property type="entry name" value="PRK05479.1"/>
    <property type="match status" value="1"/>
</dbReference>
<dbReference type="Pfam" id="PF07991">
    <property type="entry name" value="KARI_N"/>
    <property type="match status" value="1"/>
</dbReference>
<dbReference type="GO" id="GO:0016853">
    <property type="term" value="F:isomerase activity"/>
    <property type="evidence" value="ECO:0007669"/>
    <property type="project" value="UniProtKB-KW"/>
</dbReference>
<feature type="domain" description="KARI N-terminal Rossmann" evidence="12">
    <location>
        <begin position="2"/>
        <end position="182"/>
    </location>
</feature>
<comment type="cofactor">
    <cofactor evidence="1">
        <name>Mg(2+)</name>
        <dbReference type="ChEBI" id="CHEBI:18420"/>
    </cofactor>
</comment>
<dbReference type="SUPFAM" id="SSF51735">
    <property type="entry name" value="NAD(P)-binding Rossmann-fold domains"/>
    <property type="match status" value="1"/>
</dbReference>
<feature type="domain" description="KARI C-terminal knotted" evidence="13">
    <location>
        <begin position="183"/>
        <end position="328"/>
    </location>
</feature>
<protein>
    <recommendedName>
        <fullName evidence="11">Ketol-acid reductoisomerase type 1</fullName>
    </recommendedName>
    <alternativeName>
        <fullName evidence="10">Ketol-acid reductoisomerase type I</fullName>
    </alternativeName>
</protein>
<dbReference type="HAMAP" id="MF_00435">
    <property type="entry name" value="IlvC"/>
    <property type="match status" value="1"/>
</dbReference>
<evidence type="ECO:0000256" key="2">
    <source>
        <dbReference type="ARBA" id="ARBA00004864"/>
    </source>
</evidence>
<gene>
    <name evidence="14" type="ORF">MGWOODY_Clf2596</name>
</gene>
<dbReference type="SUPFAM" id="SSF48179">
    <property type="entry name" value="6-phosphogluconate dehydrogenase C-terminal domain-like"/>
    <property type="match status" value="1"/>
</dbReference>
<dbReference type="AlphaFoldDB" id="A0A160V6Q5"/>
<dbReference type="GO" id="GO:0046872">
    <property type="term" value="F:metal ion binding"/>
    <property type="evidence" value="ECO:0007669"/>
    <property type="project" value="UniProtKB-KW"/>
</dbReference>
<organism evidence="14">
    <name type="scientific">hydrothermal vent metagenome</name>
    <dbReference type="NCBI Taxonomy" id="652676"/>
    <lineage>
        <taxon>unclassified sequences</taxon>
        <taxon>metagenomes</taxon>
        <taxon>ecological metagenomes</taxon>
    </lineage>
</organism>
<dbReference type="NCBIfam" id="TIGR00465">
    <property type="entry name" value="ilvC"/>
    <property type="match status" value="1"/>
</dbReference>
<name>A0A160V6Q5_9ZZZZ</name>
<dbReference type="InterPro" id="IPR014359">
    <property type="entry name" value="KARI_prok"/>
</dbReference>
<dbReference type="UniPathway" id="UPA00049">
    <property type="reaction ID" value="UER00060"/>
</dbReference>
<dbReference type="EMBL" id="FAXA01000080">
    <property type="protein sequence ID" value="CUV01469.1"/>
    <property type="molecule type" value="Genomic_DNA"/>
</dbReference>
<evidence type="ECO:0000256" key="1">
    <source>
        <dbReference type="ARBA" id="ARBA00001946"/>
    </source>
</evidence>
<dbReference type="PROSITE" id="PS51850">
    <property type="entry name" value="KARI_N"/>
    <property type="match status" value="1"/>
</dbReference>
<comment type="pathway">
    <text evidence="2">Amino-acid biosynthesis; L-valine biosynthesis; L-valine from pyruvate: step 2/4.</text>
</comment>
<dbReference type="InterPro" id="IPR013023">
    <property type="entry name" value="KARI"/>
</dbReference>
<dbReference type="InterPro" id="IPR008927">
    <property type="entry name" value="6-PGluconate_DH-like_C_sf"/>
</dbReference>
<comment type="similarity">
    <text evidence="4">Belongs to the ketol-acid reductoisomerase family.</text>
</comment>
<dbReference type="GO" id="GO:0005829">
    <property type="term" value="C:cytosol"/>
    <property type="evidence" value="ECO:0007669"/>
    <property type="project" value="TreeGrafter"/>
</dbReference>
<sequence length="333" mass="36580">MVDVYYDKDADLAHLEGKTIAMIGYGSQGHAHALNLKDNGQNVVVGLYPESKSRAVAEAAGLRVADVPAAAAEADVLMMVIPDHLQGRVYREQVAPNLRPGSAFMVAHGFSIHYREIVLPDTIDVMMVAPKAPGHRMRELFTEGVGVPSLLAVHQDATGHAKDIGLAYAKGVGSTGSGVLMTTIKDETESDLFGEQTILCGGVSALVKAAFDTLVEGGYPQEIAFFECLHELKMIVDLMYQGGFNYMRYSVSDTAEYGDLTRGPRIIDEHVRENMRAVLKEIQDGTFAREWIAENDEGRPRFTPLREQARNSQIEEVGKELRAMMPWMDPKVI</sequence>
<evidence type="ECO:0000256" key="3">
    <source>
        <dbReference type="ARBA" id="ARBA00004885"/>
    </source>
</evidence>
<evidence type="ECO:0000256" key="5">
    <source>
        <dbReference type="ARBA" id="ARBA00022605"/>
    </source>
</evidence>
<reference evidence="14" key="1">
    <citation type="submission" date="2015-10" db="EMBL/GenBank/DDBJ databases">
        <authorList>
            <person name="Gilbert D.G."/>
        </authorList>
    </citation>
    <scope>NUCLEOTIDE SEQUENCE</scope>
</reference>
<keyword evidence="7" id="KW-0460">Magnesium</keyword>
<evidence type="ECO:0000256" key="11">
    <source>
        <dbReference type="ARBA" id="ARBA00050044"/>
    </source>
</evidence>
<evidence type="ECO:0000259" key="12">
    <source>
        <dbReference type="PROSITE" id="PS51850"/>
    </source>
</evidence>
<evidence type="ECO:0000256" key="9">
    <source>
        <dbReference type="ARBA" id="ARBA00023304"/>
    </source>
</evidence>
<dbReference type="Pfam" id="PF01450">
    <property type="entry name" value="KARI_C"/>
    <property type="match status" value="1"/>
</dbReference>
<dbReference type="InterPro" id="IPR013116">
    <property type="entry name" value="KARI_N"/>
</dbReference>
<keyword evidence="9" id="KW-0100">Branched-chain amino acid biosynthesis</keyword>
<dbReference type="PANTHER" id="PTHR21371">
    <property type="entry name" value="KETOL-ACID REDUCTOISOMERASE, MITOCHONDRIAL"/>
    <property type="match status" value="1"/>
</dbReference>
<evidence type="ECO:0000259" key="13">
    <source>
        <dbReference type="PROSITE" id="PS51851"/>
    </source>
</evidence>